<protein>
    <submittedName>
        <fullName evidence="1">Uncharacterized protein</fullName>
    </submittedName>
</protein>
<organism evidence="1 2">
    <name type="scientific">Paenibacillus oleatilyticus</name>
    <dbReference type="NCBI Taxonomy" id="2594886"/>
    <lineage>
        <taxon>Bacteria</taxon>
        <taxon>Bacillati</taxon>
        <taxon>Bacillota</taxon>
        <taxon>Bacilli</taxon>
        <taxon>Bacillales</taxon>
        <taxon>Paenibacillaceae</taxon>
        <taxon>Paenibacillus</taxon>
    </lineage>
</organism>
<reference evidence="1 2" key="1">
    <citation type="submission" date="2024-09" db="EMBL/GenBank/DDBJ databases">
        <authorList>
            <person name="Makale K.P.P."/>
            <person name="Makhzoum A."/>
            <person name="Rantong G."/>
            <person name="Rahube T.O."/>
        </authorList>
    </citation>
    <scope>NUCLEOTIDE SEQUENCE [LARGE SCALE GENOMIC DNA]</scope>
    <source>
        <strain evidence="1 2">KM_D13</strain>
    </source>
</reference>
<dbReference type="Proteomes" id="UP001575622">
    <property type="component" value="Unassembled WGS sequence"/>
</dbReference>
<dbReference type="RefSeq" id="WP_373949434.1">
    <property type="nucleotide sequence ID" value="NZ_JBHDLN010000003.1"/>
</dbReference>
<dbReference type="EMBL" id="JBHDLN010000003">
    <property type="protein sequence ID" value="MFB0841794.1"/>
    <property type="molecule type" value="Genomic_DNA"/>
</dbReference>
<evidence type="ECO:0000313" key="1">
    <source>
        <dbReference type="EMBL" id="MFB0841794.1"/>
    </source>
</evidence>
<comment type="caution">
    <text evidence="1">The sequence shown here is derived from an EMBL/GenBank/DDBJ whole genome shotgun (WGS) entry which is preliminary data.</text>
</comment>
<evidence type="ECO:0000313" key="2">
    <source>
        <dbReference type="Proteomes" id="UP001575622"/>
    </source>
</evidence>
<sequence>MEEEVRAAANAAALSLCKAIEEAVNETNYISDLKEITEIVRATSELLSTITEM</sequence>
<accession>A0ABV4UWN8</accession>
<proteinExistence type="predicted"/>
<gene>
    <name evidence="1" type="ORF">ACEU3E_06415</name>
</gene>
<name>A0ABV4UWN8_9BACL</name>
<keyword evidence="2" id="KW-1185">Reference proteome</keyword>